<reference evidence="2" key="1">
    <citation type="submission" date="2021-02" db="EMBL/GenBank/DDBJ databases">
        <authorList>
            <person name="Dougan E. K."/>
            <person name="Rhodes N."/>
            <person name="Thang M."/>
            <person name="Chan C."/>
        </authorList>
    </citation>
    <scope>NUCLEOTIDE SEQUENCE</scope>
</reference>
<feature type="chain" id="PRO_5032283703" evidence="1">
    <location>
        <begin position="26"/>
        <end position="186"/>
    </location>
</feature>
<evidence type="ECO:0000313" key="2">
    <source>
        <dbReference type="EMBL" id="CAE7844298.1"/>
    </source>
</evidence>
<sequence length="186" mass="19915">MAPKAGRSRRCRYLCLVAAVAVVCSRLAFIPSPQTPPRPGCHAPTALGWWSLAAAAAHAEEQPDGLPKSNKLYTFEDAKAVTEKLKAAGADANLLDEPVSLLPPDLPEGEKAADMVQDMTKEAVKSLLEGDLGNVANIAGNIVEEGLEAVQDEEFPWDKVGIVFFGFALLANSAQFVYPLLEEILE</sequence>
<gene>
    <name evidence="2" type="ORF">SNEC2469_LOCUS25866</name>
</gene>
<dbReference type="Proteomes" id="UP000601435">
    <property type="component" value="Unassembled WGS sequence"/>
</dbReference>
<dbReference type="AlphaFoldDB" id="A0A812ZZX5"/>
<dbReference type="OrthoDB" id="10330112at2759"/>
<keyword evidence="3" id="KW-1185">Reference proteome</keyword>
<feature type="signal peptide" evidence="1">
    <location>
        <begin position="1"/>
        <end position="25"/>
    </location>
</feature>
<feature type="non-terminal residue" evidence="2">
    <location>
        <position position="186"/>
    </location>
</feature>
<comment type="caution">
    <text evidence="2">The sequence shown here is derived from an EMBL/GenBank/DDBJ whole genome shotgun (WGS) entry which is preliminary data.</text>
</comment>
<keyword evidence="1" id="KW-0732">Signal</keyword>
<evidence type="ECO:0000256" key="1">
    <source>
        <dbReference type="SAM" id="SignalP"/>
    </source>
</evidence>
<protein>
    <submittedName>
        <fullName evidence="2">Uncharacterized protein</fullName>
    </submittedName>
</protein>
<dbReference type="EMBL" id="CAJNJA010051620">
    <property type="protein sequence ID" value="CAE7844298.1"/>
    <property type="molecule type" value="Genomic_DNA"/>
</dbReference>
<proteinExistence type="predicted"/>
<name>A0A812ZZX5_9DINO</name>
<evidence type="ECO:0000313" key="3">
    <source>
        <dbReference type="Proteomes" id="UP000601435"/>
    </source>
</evidence>
<accession>A0A812ZZX5</accession>
<organism evidence="2 3">
    <name type="scientific">Symbiodinium necroappetens</name>
    <dbReference type="NCBI Taxonomy" id="1628268"/>
    <lineage>
        <taxon>Eukaryota</taxon>
        <taxon>Sar</taxon>
        <taxon>Alveolata</taxon>
        <taxon>Dinophyceae</taxon>
        <taxon>Suessiales</taxon>
        <taxon>Symbiodiniaceae</taxon>
        <taxon>Symbiodinium</taxon>
    </lineage>
</organism>